<proteinExistence type="predicted"/>
<name>A0A2P2LB02_RHIMU</name>
<organism evidence="1">
    <name type="scientific">Rhizophora mucronata</name>
    <name type="common">Asiatic mangrove</name>
    <dbReference type="NCBI Taxonomy" id="61149"/>
    <lineage>
        <taxon>Eukaryota</taxon>
        <taxon>Viridiplantae</taxon>
        <taxon>Streptophyta</taxon>
        <taxon>Embryophyta</taxon>
        <taxon>Tracheophyta</taxon>
        <taxon>Spermatophyta</taxon>
        <taxon>Magnoliopsida</taxon>
        <taxon>eudicotyledons</taxon>
        <taxon>Gunneridae</taxon>
        <taxon>Pentapetalae</taxon>
        <taxon>rosids</taxon>
        <taxon>fabids</taxon>
        <taxon>Malpighiales</taxon>
        <taxon>Rhizophoraceae</taxon>
        <taxon>Rhizophora</taxon>
    </lineage>
</organism>
<sequence>MKCHFLGKRHGGLGRVAAAGRFEREREGRGTGRVELVSIFSVGWLFNLCCF</sequence>
<accession>A0A2P2LB02</accession>
<evidence type="ECO:0000313" key="1">
    <source>
        <dbReference type="EMBL" id="MBX15134.1"/>
    </source>
</evidence>
<dbReference type="AlphaFoldDB" id="A0A2P2LB02"/>
<protein>
    <submittedName>
        <fullName evidence="1">Uncharacterized protein</fullName>
    </submittedName>
</protein>
<dbReference type="EMBL" id="GGEC01034650">
    <property type="protein sequence ID" value="MBX15134.1"/>
    <property type="molecule type" value="Transcribed_RNA"/>
</dbReference>
<reference evidence="1" key="1">
    <citation type="submission" date="2018-02" db="EMBL/GenBank/DDBJ databases">
        <title>Rhizophora mucronata_Transcriptome.</title>
        <authorList>
            <person name="Meera S.P."/>
            <person name="Sreeshan A."/>
            <person name="Augustine A."/>
        </authorList>
    </citation>
    <scope>NUCLEOTIDE SEQUENCE</scope>
    <source>
        <tissue evidence="1">Leaf</tissue>
    </source>
</reference>